<accession>A0A420EX00</accession>
<organism evidence="1 2">
    <name type="scientific">Micromonospora globbae</name>
    <dbReference type="NCBI Taxonomy" id="1894969"/>
    <lineage>
        <taxon>Bacteria</taxon>
        <taxon>Bacillati</taxon>
        <taxon>Actinomycetota</taxon>
        <taxon>Actinomycetes</taxon>
        <taxon>Micromonosporales</taxon>
        <taxon>Micromonosporaceae</taxon>
        <taxon>Micromonospora</taxon>
    </lineage>
</organism>
<protein>
    <submittedName>
        <fullName evidence="1">Uncharacterized protein</fullName>
    </submittedName>
</protein>
<dbReference type="AlphaFoldDB" id="A0A420EX00"/>
<evidence type="ECO:0000313" key="1">
    <source>
        <dbReference type="EMBL" id="RKF25239.1"/>
    </source>
</evidence>
<dbReference type="EMBL" id="RAQQ01000017">
    <property type="protein sequence ID" value="RKF25239.1"/>
    <property type="molecule type" value="Genomic_DNA"/>
</dbReference>
<reference evidence="1 2" key="1">
    <citation type="journal article" date="2018" name="Int. J. Syst. Evol. Microbiol.">
        <title>Micromonospora globbae sp. nov., an endophytic actinomycete isolated from roots of Globba winitii C. H. Wright.</title>
        <authorList>
            <person name="Kuncharoen N."/>
            <person name="Pittayakhajonwut P."/>
            <person name="Tanasupawat S."/>
        </authorList>
    </citation>
    <scope>NUCLEOTIDE SEQUENCE [LARGE SCALE GENOMIC DNA]</scope>
    <source>
        <strain evidence="1 2">WPS1-2</strain>
    </source>
</reference>
<dbReference type="RefSeq" id="WP_120330547.1">
    <property type="nucleotide sequence ID" value="NZ_RAQQ01000017.1"/>
</dbReference>
<sequence>MTHAQVAELFAEAVLQKCAELLYRDMRPEIDAHAARRQAARKQAAPAPAAPAPAVAGNVVDLGAWRARRAARAGRARVA</sequence>
<proteinExistence type="predicted"/>
<name>A0A420EX00_9ACTN</name>
<gene>
    <name evidence="1" type="ORF">D7I43_22560</name>
</gene>
<dbReference type="Proteomes" id="UP000285744">
    <property type="component" value="Unassembled WGS sequence"/>
</dbReference>
<comment type="caution">
    <text evidence="1">The sequence shown here is derived from an EMBL/GenBank/DDBJ whole genome shotgun (WGS) entry which is preliminary data.</text>
</comment>
<evidence type="ECO:0000313" key="2">
    <source>
        <dbReference type="Proteomes" id="UP000285744"/>
    </source>
</evidence>